<keyword evidence="3" id="KW-1133">Transmembrane helix</keyword>
<dbReference type="InterPro" id="IPR000160">
    <property type="entry name" value="GGDEF_dom"/>
</dbReference>
<keyword evidence="3" id="KW-0812">Transmembrane</keyword>
<dbReference type="GO" id="GO:0052621">
    <property type="term" value="F:diguanylate cyclase activity"/>
    <property type="evidence" value="ECO:0007669"/>
    <property type="project" value="UniProtKB-EC"/>
</dbReference>
<evidence type="ECO:0000256" key="2">
    <source>
        <dbReference type="ARBA" id="ARBA00034247"/>
    </source>
</evidence>
<dbReference type="InterPro" id="IPR043128">
    <property type="entry name" value="Rev_trsase/Diguanyl_cyclase"/>
</dbReference>
<dbReference type="NCBIfam" id="TIGR00254">
    <property type="entry name" value="GGDEF"/>
    <property type="match status" value="1"/>
</dbReference>
<dbReference type="PANTHER" id="PTHR45138">
    <property type="entry name" value="REGULATORY COMPONENTS OF SENSORY TRANSDUCTION SYSTEM"/>
    <property type="match status" value="1"/>
</dbReference>
<comment type="catalytic activity">
    <reaction evidence="2">
        <text>2 GTP = 3',3'-c-di-GMP + 2 diphosphate</text>
        <dbReference type="Rhea" id="RHEA:24898"/>
        <dbReference type="ChEBI" id="CHEBI:33019"/>
        <dbReference type="ChEBI" id="CHEBI:37565"/>
        <dbReference type="ChEBI" id="CHEBI:58805"/>
        <dbReference type="EC" id="2.7.7.65"/>
    </reaction>
</comment>
<feature type="transmembrane region" description="Helical" evidence="3">
    <location>
        <begin position="114"/>
        <end position="137"/>
    </location>
</feature>
<dbReference type="PANTHER" id="PTHR45138:SF9">
    <property type="entry name" value="DIGUANYLATE CYCLASE DGCM-RELATED"/>
    <property type="match status" value="1"/>
</dbReference>
<dbReference type="Proteomes" id="UP000238605">
    <property type="component" value="Unassembled WGS sequence"/>
</dbReference>
<dbReference type="OrthoDB" id="9813903at2"/>
<dbReference type="AlphaFoldDB" id="A0A2S5SXX3"/>
<dbReference type="SMART" id="SM00267">
    <property type="entry name" value="GGDEF"/>
    <property type="match status" value="1"/>
</dbReference>
<proteinExistence type="predicted"/>
<comment type="caution">
    <text evidence="5">The sequence shown here is derived from an EMBL/GenBank/DDBJ whole genome shotgun (WGS) entry which is preliminary data.</text>
</comment>
<organism evidence="5 6">
    <name type="scientific">Caldimonas caldifontis</name>
    <dbReference type="NCBI Taxonomy" id="1452508"/>
    <lineage>
        <taxon>Bacteria</taxon>
        <taxon>Pseudomonadati</taxon>
        <taxon>Pseudomonadota</taxon>
        <taxon>Betaproteobacteria</taxon>
        <taxon>Burkholderiales</taxon>
        <taxon>Sphaerotilaceae</taxon>
        <taxon>Caldimonas</taxon>
    </lineage>
</organism>
<feature type="transmembrane region" description="Helical" evidence="3">
    <location>
        <begin position="186"/>
        <end position="209"/>
    </location>
</feature>
<dbReference type="PROSITE" id="PS50887">
    <property type="entry name" value="GGDEF"/>
    <property type="match status" value="1"/>
</dbReference>
<evidence type="ECO:0000313" key="6">
    <source>
        <dbReference type="Proteomes" id="UP000238605"/>
    </source>
</evidence>
<gene>
    <name evidence="5" type="ORF">C1704_04460</name>
</gene>
<dbReference type="InterPro" id="IPR029787">
    <property type="entry name" value="Nucleotide_cyclase"/>
</dbReference>
<evidence type="ECO:0000259" key="4">
    <source>
        <dbReference type="PROSITE" id="PS50887"/>
    </source>
</evidence>
<feature type="transmembrane region" description="Helical" evidence="3">
    <location>
        <begin position="7"/>
        <end position="30"/>
    </location>
</feature>
<protein>
    <recommendedName>
        <fullName evidence="1">diguanylate cyclase</fullName>
        <ecNumber evidence="1">2.7.7.65</ecNumber>
    </recommendedName>
</protein>
<name>A0A2S5SXX3_9BURK</name>
<dbReference type="SUPFAM" id="SSF55073">
    <property type="entry name" value="Nucleotide cyclase"/>
    <property type="match status" value="1"/>
</dbReference>
<dbReference type="FunFam" id="3.30.70.270:FF:000001">
    <property type="entry name" value="Diguanylate cyclase domain protein"/>
    <property type="match status" value="1"/>
</dbReference>
<dbReference type="EC" id="2.7.7.65" evidence="1"/>
<accession>A0A2S5SXX3</accession>
<sequence>MTLDPRTLFFSMWLTVSLTIVALLVGVGWTRAGRGLRAWTVALLLQSLGWALLMVSYQGWPRELATLGAASLVGSVSAMVVAAQHYLGGSVSRVWVWGPPLLSGMVHWWVFEHFAARIVVINLTLGLQMALLGALLLRSGSGSAGRSRWRWLAAAGLLASAPLVLARAALVIWAPADYPSFESPHWLNVVGLMVNGACLGIGTLAFLMAHRDEAEAQLARLATQDPLTGLLNRRALMEQGERLVQLARRHGAPLTVMMFDIDHFKRINDERGHPVGDRVIAHFAAALHSTLREGDVLGRYGGEEFVAVLYDGGLDTAASVDARLRAWLGETQGALGFPVNFSAGAAGLGAEGGSLEAVIARADEALYRAKQGGRGRLVLSDGR</sequence>
<dbReference type="Gene3D" id="3.30.70.270">
    <property type="match status" value="1"/>
</dbReference>
<dbReference type="InterPro" id="IPR050469">
    <property type="entry name" value="Diguanylate_Cyclase"/>
</dbReference>
<dbReference type="RefSeq" id="WP_104301383.1">
    <property type="nucleotide sequence ID" value="NZ_PSNX01000003.1"/>
</dbReference>
<evidence type="ECO:0000256" key="1">
    <source>
        <dbReference type="ARBA" id="ARBA00012528"/>
    </source>
</evidence>
<keyword evidence="6" id="KW-1185">Reference proteome</keyword>
<dbReference type="EMBL" id="PSNX01000003">
    <property type="protein sequence ID" value="PPE67417.1"/>
    <property type="molecule type" value="Genomic_DNA"/>
</dbReference>
<feature type="transmembrane region" description="Helical" evidence="3">
    <location>
        <begin position="64"/>
        <end position="87"/>
    </location>
</feature>
<feature type="transmembrane region" description="Helical" evidence="3">
    <location>
        <begin position="36"/>
        <end position="57"/>
    </location>
</feature>
<keyword evidence="3" id="KW-0472">Membrane</keyword>
<dbReference type="Pfam" id="PF00990">
    <property type="entry name" value="GGDEF"/>
    <property type="match status" value="1"/>
</dbReference>
<evidence type="ECO:0000313" key="5">
    <source>
        <dbReference type="EMBL" id="PPE67417.1"/>
    </source>
</evidence>
<reference evidence="5 6" key="1">
    <citation type="submission" date="2018-02" db="EMBL/GenBank/DDBJ databases">
        <title>Reclassifiation of [Polyangium] brachysporum DSM 7029 as Guopingzhaonella breviflexa gen. nov., sp. nov., a member of the family Comamonadaceae.</title>
        <authorList>
            <person name="Tang B."/>
        </authorList>
    </citation>
    <scope>NUCLEOTIDE SEQUENCE [LARGE SCALE GENOMIC DNA]</scope>
    <source>
        <strain evidence="5 6">BCRC 80649</strain>
    </source>
</reference>
<feature type="domain" description="GGDEF" evidence="4">
    <location>
        <begin position="252"/>
        <end position="382"/>
    </location>
</feature>
<dbReference type="CDD" id="cd01949">
    <property type="entry name" value="GGDEF"/>
    <property type="match status" value="1"/>
</dbReference>
<evidence type="ECO:0000256" key="3">
    <source>
        <dbReference type="SAM" id="Phobius"/>
    </source>
</evidence>
<feature type="transmembrane region" description="Helical" evidence="3">
    <location>
        <begin position="149"/>
        <end position="174"/>
    </location>
</feature>